<keyword evidence="4 5" id="KW-0472">Membrane</keyword>
<keyword evidence="3 5" id="KW-1133">Transmembrane helix</keyword>
<dbReference type="AlphaFoldDB" id="A0A813L8W1"/>
<feature type="chain" id="PRO_5032577273" description="GPS domain-containing protein" evidence="6">
    <location>
        <begin position="19"/>
        <end position="1079"/>
    </location>
</feature>
<feature type="transmembrane region" description="Helical" evidence="5">
    <location>
        <begin position="669"/>
        <end position="690"/>
    </location>
</feature>
<accession>A0A813L8W1</accession>
<reference evidence="7" key="1">
    <citation type="submission" date="2021-02" db="EMBL/GenBank/DDBJ databases">
        <authorList>
            <person name="Dougan E. K."/>
            <person name="Rhodes N."/>
            <person name="Thang M."/>
            <person name="Chan C."/>
        </authorList>
    </citation>
    <scope>NUCLEOTIDE SEQUENCE</scope>
</reference>
<evidence type="ECO:0000313" key="8">
    <source>
        <dbReference type="Proteomes" id="UP000626109"/>
    </source>
</evidence>
<evidence type="ECO:0008006" key="9">
    <source>
        <dbReference type="Google" id="ProtNLM"/>
    </source>
</evidence>
<feature type="transmembrane region" description="Helical" evidence="5">
    <location>
        <begin position="583"/>
        <end position="607"/>
    </location>
</feature>
<dbReference type="InterPro" id="IPR000203">
    <property type="entry name" value="GPS"/>
</dbReference>
<name>A0A813L8W1_POLGL</name>
<proteinExistence type="predicted"/>
<evidence type="ECO:0000313" key="7">
    <source>
        <dbReference type="EMBL" id="CAE8725291.1"/>
    </source>
</evidence>
<sequence length="1079" mass="117991">MALLSVLVALALPWSTLAAGAADCNSSKTSMATACPGIFTETETELDAGMIALICDNTTCNEAVIAANRSCSGQQEANNSSNSSMNSSAASFSQMLNICTPCVRSFWALQFTCNFSNNDMPTYEDLCVVDSECHKALKITETNCKNTPMGEQLDLETELNKISQMCDSGKCAFSVQAVGAHERCNAGQGTKLEAACTTACNPLFCTFVEDCKGQVDDLPAFMNRSTPVTPLTVMRPAEAILGDLVASLANKSSVSASTSTGEVQVSKLEVVPGLSAAVIQVNKTEGLASQLVDVRLYEVLGDERQELKPTGLETPIQITVLANWSSSPGAYCAFWDEAAEQWSAEGLTESESVSGALVCTTTHLTIFAALRWDFLYKLVEQLKCTNVRMLALHSESDGSWTYRPGGLLLWFALIASSGFVIYSNQVDVAMKKSGLWDDGCFITQVPKGKRTPMGCLNVAGGAATFVPQQLSLGLELRTTEAGMHAFLSRSSGLTVRTINRHYWNRDGFVQGDLAVETSMPLAHMFEEFMGHLAPWFLELYGETLGFSGRFRLLFHAVHPILQVRRFDLEASAVKRSMLLVDEILGGLVISALFFSASASALSVSSSALCEQTQYDATRFVLIGLVSSSFVRLPLALAAYMTLRFFVHEDLWGDDAQKNRQLRRWQLTDCATWAVGSTYRLLCVFFLVAFLNDLHGLDEWKWVLSFVCVLLRSILLLPAAHALLLTLAVELVRRADPQFVAAGHPQLGFSHKPSPDIHPKVLDLATRSMTVDDLLHFYNKLGTEVMPHFDPRTSTTHDVVRQAIIPLSGAEHAGDAGSAYATVVANGQPRLPQKLVTHNWSNIFSHLIAAVLADCMNSQTFENSLAMLLEPQGLEALRKRLAHKLHHSYWICIFSVNQHTGICATPPEADSHGMPIQPCTCLQEKHWTGDLCEMNKFDDMMAYTRTVVPGFVQVVAVDIELVCFSRIWCIAELIEARHSNIRQVLTIFSAGLVEQCSAKIQAFDVRNAQASFARDRDLILSRLISEEHKDVFNEEVKDLILNRSHGLLSLWSSQAAGIGVNVLGGAAVEVPALFVPGMLT</sequence>
<evidence type="ECO:0000256" key="6">
    <source>
        <dbReference type="SAM" id="SignalP"/>
    </source>
</evidence>
<dbReference type="Pfam" id="PF01825">
    <property type="entry name" value="GPS"/>
    <property type="match status" value="1"/>
</dbReference>
<evidence type="ECO:0000256" key="3">
    <source>
        <dbReference type="ARBA" id="ARBA00022989"/>
    </source>
</evidence>
<evidence type="ECO:0000256" key="2">
    <source>
        <dbReference type="ARBA" id="ARBA00022692"/>
    </source>
</evidence>
<keyword evidence="2 5" id="KW-0812">Transmembrane</keyword>
<gene>
    <name evidence="7" type="ORF">PGLA2088_LOCUS44061</name>
</gene>
<dbReference type="GO" id="GO:0016020">
    <property type="term" value="C:membrane"/>
    <property type="evidence" value="ECO:0007669"/>
    <property type="project" value="UniProtKB-SubCell"/>
</dbReference>
<feature type="transmembrane region" description="Helical" evidence="5">
    <location>
        <begin position="619"/>
        <end position="642"/>
    </location>
</feature>
<comment type="subcellular location">
    <subcellularLocation>
        <location evidence="1">Membrane</location>
    </subcellularLocation>
</comment>
<evidence type="ECO:0000256" key="4">
    <source>
        <dbReference type="ARBA" id="ARBA00023136"/>
    </source>
</evidence>
<dbReference type="Gene3D" id="2.60.220.50">
    <property type="match status" value="1"/>
</dbReference>
<dbReference type="Proteomes" id="UP000626109">
    <property type="component" value="Unassembled WGS sequence"/>
</dbReference>
<feature type="transmembrane region" description="Helical" evidence="5">
    <location>
        <begin position="702"/>
        <end position="728"/>
    </location>
</feature>
<dbReference type="InterPro" id="IPR046338">
    <property type="entry name" value="GAIN_dom_sf"/>
</dbReference>
<evidence type="ECO:0000256" key="1">
    <source>
        <dbReference type="ARBA" id="ARBA00004370"/>
    </source>
</evidence>
<feature type="signal peptide" evidence="6">
    <location>
        <begin position="1"/>
        <end position="18"/>
    </location>
</feature>
<evidence type="ECO:0000256" key="5">
    <source>
        <dbReference type="SAM" id="Phobius"/>
    </source>
</evidence>
<comment type="caution">
    <text evidence="7">The sequence shown here is derived from an EMBL/GenBank/DDBJ whole genome shotgun (WGS) entry which is preliminary data.</text>
</comment>
<organism evidence="7 8">
    <name type="scientific">Polarella glacialis</name>
    <name type="common">Dinoflagellate</name>
    <dbReference type="NCBI Taxonomy" id="89957"/>
    <lineage>
        <taxon>Eukaryota</taxon>
        <taxon>Sar</taxon>
        <taxon>Alveolata</taxon>
        <taxon>Dinophyceae</taxon>
        <taxon>Suessiales</taxon>
        <taxon>Suessiaceae</taxon>
        <taxon>Polarella</taxon>
    </lineage>
</organism>
<keyword evidence="6" id="KW-0732">Signal</keyword>
<protein>
    <recommendedName>
        <fullName evidence="9">GPS domain-containing protein</fullName>
    </recommendedName>
</protein>
<dbReference type="EMBL" id="CAJNNW010035043">
    <property type="protein sequence ID" value="CAE8725291.1"/>
    <property type="molecule type" value="Genomic_DNA"/>
</dbReference>